<keyword evidence="2" id="KW-1185">Reference proteome</keyword>
<sequence length="134" mass="15189">MPSFIHLDAYVLIYAIVTSDALTRSCEQFIWVSSGLDSRHPKQWKFVAVVSLGFVAICAGVLLLHRLIVIYCAAHLHIQPQDHYGHLPGANPQSHPDKTDRRLLHLKYGTLESSKKKLKSQCVVVTFIRVRRTD</sequence>
<name>A0ACD3AT59_9AGAR</name>
<protein>
    <submittedName>
        <fullName evidence="1">Uncharacterized protein</fullName>
    </submittedName>
</protein>
<dbReference type="Proteomes" id="UP000308600">
    <property type="component" value="Unassembled WGS sequence"/>
</dbReference>
<evidence type="ECO:0000313" key="1">
    <source>
        <dbReference type="EMBL" id="TFK68741.1"/>
    </source>
</evidence>
<proteinExistence type="predicted"/>
<gene>
    <name evidence="1" type="ORF">BDN72DRAFT_653921</name>
</gene>
<dbReference type="EMBL" id="ML208345">
    <property type="protein sequence ID" value="TFK68741.1"/>
    <property type="molecule type" value="Genomic_DNA"/>
</dbReference>
<organism evidence="1 2">
    <name type="scientific">Pluteus cervinus</name>
    <dbReference type="NCBI Taxonomy" id="181527"/>
    <lineage>
        <taxon>Eukaryota</taxon>
        <taxon>Fungi</taxon>
        <taxon>Dikarya</taxon>
        <taxon>Basidiomycota</taxon>
        <taxon>Agaricomycotina</taxon>
        <taxon>Agaricomycetes</taxon>
        <taxon>Agaricomycetidae</taxon>
        <taxon>Agaricales</taxon>
        <taxon>Pluteineae</taxon>
        <taxon>Pluteaceae</taxon>
        <taxon>Pluteus</taxon>
    </lineage>
</organism>
<evidence type="ECO:0000313" key="2">
    <source>
        <dbReference type="Proteomes" id="UP000308600"/>
    </source>
</evidence>
<accession>A0ACD3AT59</accession>
<reference evidence="1 2" key="1">
    <citation type="journal article" date="2019" name="Nat. Ecol. Evol.">
        <title>Megaphylogeny resolves global patterns of mushroom evolution.</title>
        <authorList>
            <person name="Varga T."/>
            <person name="Krizsan K."/>
            <person name="Foldi C."/>
            <person name="Dima B."/>
            <person name="Sanchez-Garcia M."/>
            <person name="Sanchez-Ramirez S."/>
            <person name="Szollosi G.J."/>
            <person name="Szarkandi J.G."/>
            <person name="Papp V."/>
            <person name="Albert L."/>
            <person name="Andreopoulos W."/>
            <person name="Angelini C."/>
            <person name="Antonin V."/>
            <person name="Barry K.W."/>
            <person name="Bougher N.L."/>
            <person name="Buchanan P."/>
            <person name="Buyck B."/>
            <person name="Bense V."/>
            <person name="Catcheside P."/>
            <person name="Chovatia M."/>
            <person name="Cooper J."/>
            <person name="Damon W."/>
            <person name="Desjardin D."/>
            <person name="Finy P."/>
            <person name="Geml J."/>
            <person name="Haridas S."/>
            <person name="Hughes K."/>
            <person name="Justo A."/>
            <person name="Karasinski D."/>
            <person name="Kautmanova I."/>
            <person name="Kiss B."/>
            <person name="Kocsube S."/>
            <person name="Kotiranta H."/>
            <person name="LaButti K.M."/>
            <person name="Lechner B.E."/>
            <person name="Liimatainen K."/>
            <person name="Lipzen A."/>
            <person name="Lukacs Z."/>
            <person name="Mihaltcheva S."/>
            <person name="Morgado L.N."/>
            <person name="Niskanen T."/>
            <person name="Noordeloos M.E."/>
            <person name="Ohm R.A."/>
            <person name="Ortiz-Santana B."/>
            <person name="Ovrebo C."/>
            <person name="Racz N."/>
            <person name="Riley R."/>
            <person name="Savchenko A."/>
            <person name="Shiryaev A."/>
            <person name="Soop K."/>
            <person name="Spirin V."/>
            <person name="Szebenyi C."/>
            <person name="Tomsovsky M."/>
            <person name="Tulloss R.E."/>
            <person name="Uehling J."/>
            <person name="Grigoriev I.V."/>
            <person name="Vagvolgyi C."/>
            <person name="Papp T."/>
            <person name="Martin F.M."/>
            <person name="Miettinen O."/>
            <person name="Hibbett D.S."/>
            <person name="Nagy L.G."/>
        </authorList>
    </citation>
    <scope>NUCLEOTIDE SEQUENCE [LARGE SCALE GENOMIC DNA]</scope>
    <source>
        <strain evidence="1 2">NL-1719</strain>
    </source>
</reference>